<dbReference type="GO" id="GO:0008855">
    <property type="term" value="F:exodeoxyribonuclease VII activity"/>
    <property type="evidence" value="ECO:0007669"/>
    <property type="project" value="InterPro"/>
</dbReference>
<proteinExistence type="inferred from homology"/>
<dbReference type="InterPro" id="IPR003761">
    <property type="entry name" value="Exonuc_VII_S"/>
</dbReference>
<dbReference type="AlphaFoldDB" id="A0A6J6N4V6"/>
<evidence type="ECO:0000256" key="1">
    <source>
        <dbReference type="ARBA" id="ARBA00022490"/>
    </source>
</evidence>
<evidence type="ECO:0000256" key="2">
    <source>
        <dbReference type="ARBA" id="ARBA00022722"/>
    </source>
</evidence>
<dbReference type="PANTHER" id="PTHR34137:SF1">
    <property type="entry name" value="EXODEOXYRIBONUCLEASE 7 SMALL SUBUNIT"/>
    <property type="match status" value="1"/>
</dbReference>
<evidence type="ECO:0000256" key="3">
    <source>
        <dbReference type="ARBA" id="ARBA00022801"/>
    </source>
</evidence>
<protein>
    <submittedName>
        <fullName evidence="4">Unannotated protein</fullName>
    </submittedName>
</protein>
<dbReference type="PANTHER" id="PTHR34137">
    <property type="entry name" value="EXODEOXYRIBONUCLEASE 7 SMALL SUBUNIT"/>
    <property type="match status" value="1"/>
</dbReference>
<dbReference type="PIRSF" id="PIRSF006488">
    <property type="entry name" value="Exonuc_VII_S"/>
    <property type="match status" value="1"/>
</dbReference>
<dbReference type="Gene3D" id="1.10.287.1040">
    <property type="entry name" value="Exonuclease VII, small subunit"/>
    <property type="match status" value="1"/>
</dbReference>
<dbReference type="HAMAP" id="MF_00337">
    <property type="entry name" value="Exonuc_7_S"/>
    <property type="match status" value="1"/>
</dbReference>
<sequence length="72" mass="8166">MTEKNPNADVAEMTYEQARDELTKVLNQLEQGSVTLDQSMALWQRGEVLAQKCEEWLTGARAKLDAVLKKKD</sequence>
<keyword evidence="2" id="KW-0540">Nuclease</keyword>
<keyword evidence="3" id="KW-0378">Hydrolase</keyword>
<reference evidence="4" key="1">
    <citation type="submission" date="2020-05" db="EMBL/GenBank/DDBJ databases">
        <authorList>
            <person name="Chiriac C."/>
            <person name="Salcher M."/>
            <person name="Ghai R."/>
            <person name="Kavagutti S V."/>
        </authorList>
    </citation>
    <scope>NUCLEOTIDE SEQUENCE</scope>
</reference>
<dbReference type="GO" id="GO:0006308">
    <property type="term" value="P:DNA catabolic process"/>
    <property type="evidence" value="ECO:0007669"/>
    <property type="project" value="InterPro"/>
</dbReference>
<dbReference type="GO" id="GO:0009318">
    <property type="term" value="C:exodeoxyribonuclease VII complex"/>
    <property type="evidence" value="ECO:0007669"/>
    <property type="project" value="InterPro"/>
</dbReference>
<dbReference type="EMBL" id="CAEZXL010000027">
    <property type="protein sequence ID" value="CAB4681149.1"/>
    <property type="molecule type" value="Genomic_DNA"/>
</dbReference>
<dbReference type="NCBIfam" id="TIGR01280">
    <property type="entry name" value="xseB"/>
    <property type="match status" value="1"/>
</dbReference>
<dbReference type="InterPro" id="IPR037004">
    <property type="entry name" value="Exonuc_VII_ssu_sf"/>
</dbReference>
<dbReference type="NCBIfam" id="NF002139">
    <property type="entry name" value="PRK00977.1-3"/>
    <property type="match status" value="1"/>
</dbReference>
<gene>
    <name evidence="4" type="ORF">UFOPK2373_00261</name>
</gene>
<organism evidence="4">
    <name type="scientific">freshwater metagenome</name>
    <dbReference type="NCBI Taxonomy" id="449393"/>
    <lineage>
        <taxon>unclassified sequences</taxon>
        <taxon>metagenomes</taxon>
        <taxon>ecological metagenomes</taxon>
    </lineage>
</organism>
<dbReference type="GO" id="GO:0005829">
    <property type="term" value="C:cytosol"/>
    <property type="evidence" value="ECO:0007669"/>
    <property type="project" value="TreeGrafter"/>
</dbReference>
<dbReference type="SUPFAM" id="SSF116842">
    <property type="entry name" value="XseB-like"/>
    <property type="match status" value="1"/>
</dbReference>
<dbReference type="Pfam" id="PF02609">
    <property type="entry name" value="Exonuc_VII_S"/>
    <property type="match status" value="1"/>
</dbReference>
<evidence type="ECO:0000313" key="4">
    <source>
        <dbReference type="EMBL" id="CAB4681149.1"/>
    </source>
</evidence>
<accession>A0A6J6N4V6</accession>
<name>A0A6J6N4V6_9ZZZZ</name>
<keyword evidence="1" id="KW-0963">Cytoplasm</keyword>